<dbReference type="Proteomes" id="UP000002194">
    <property type="component" value="Chromosome"/>
</dbReference>
<name>Q727Q4_NITV2</name>
<keyword evidence="2" id="KW-1185">Reference proteome</keyword>
<dbReference type="EnsemblBacteria" id="AAS97273">
    <property type="protein sequence ID" value="AAS97273"/>
    <property type="gene ID" value="DVU_2801"/>
</dbReference>
<reference evidence="1 2" key="1">
    <citation type="journal article" date="2004" name="Nat. Biotechnol.">
        <title>The genome sequence of the anaerobic, sulfate-reducing bacterium Desulfovibrio vulgaris Hildenborough.</title>
        <authorList>
            <person name="Heidelberg J.F."/>
            <person name="Seshadri R."/>
            <person name="Haveman S.A."/>
            <person name="Hemme C.L."/>
            <person name="Paulsen I.T."/>
            <person name="Kolonay J.F."/>
            <person name="Eisen J.A."/>
            <person name="Ward N."/>
            <person name="Methe B."/>
            <person name="Brinkac L.M."/>
            <person name="Daugherty S.C."/>
            <person name="Deboy R.T."/>
            <person name="Dodson R.J."/>
            <person name="Durkin A.S."/>
            <person name="Madupu R."/>
            <person name="Nelson W.C."/>
            <person name="Sullivan S.A."/>
            <person name="Fouts D."/>
            <person name="Haft D.H."/>
            <person name="Selengut J."/>
            <person name="Peterson J.D."/>
            <person name="Davidsen T.M."/>
            <person name="Zafar N."/>
            <person name="Zhou L."/>
            <person name="Radune D."/>
            <person name="Dimitrov G."/>
            <person name="Hance M."/>
            <person name="Tran K."/>
            <person name="Khouri H."/>
            <person name="Gill J."/>
            <person name="Utterback T.R."/>
            <person name="Feldblyum T.V."/>
            <person name="Wall J.D."/>
            <person name="Voordouw G."/>
            <person name="Fraser C.M."/>
        </authorList>
    </citation>
    <scope>NUCLEOTIDE SEQUENCE [LARGE SCALE GENOMIC DNA]</scope>
    <source>
        <strain evidence="2">ATCC 29579 / DSM 644 / NCIMB 8303 / VKM B-1760 / Hildenborough</strain>
    </source>
</reference>
<dbReference type="PATRIC" id="fig|882.5.peg.2533"/>
<accession>Q727Q4</accession>
<dbReference type="Gene3D" id="3.30.450.20">
    <property type="entry name" value="PAS domain"/>
    <property type="match status" value="1"/>
</dbReference>
<dbReference type="EMBL" id="AE017285">
    <property type="protein sequence ID" value="AAS97273.1"/>
    <property type="molecule type" value="Genomic_DNA"/>
</dbReference>
<evidence type="ECO:0008006" key="3">
    <source>
        <dbReference type="Google" id="ProtNLM"/>
    </source>
</evidence>
<dbReference type="SUPFAM" id="SSF55785">
    <property type="entry name" value="PYP-like sensor domain (PAS domain)"/>
    <property type="match status" value="1"/>
</dbReference>
<dbReference type="PaxDb" id="882-DVU_2801"/>
<evidence type="ECO:0000313" key="2">
    <source>
        <dbReference type="Proteomes" id="UP000002194"/>
    </source>
</evidence>
<dbReference type="InterPro" id="IPR035965">
    <property type="entry name" value="PAS-like_dom_sf"/>
</dbReference>
<gene>
    <name evidence="1" type="ordered locus">DVU_2801</name>
</gene>
<dbReference type="KEGG" id="dvu:DVU_2801"/>
<dbReference type="STRING" id="882.DVU_2801"/>
<organism evidence="1 2">
    <name type="scientific">Nitratidesulfovibrio vulgaris (strain ATCC 29579 / DSM 644 / CCUG 34227 / NCIMB 8303 / VKM B-1760 / Hildenborough)</name>
    <name type="common">Desulfovibrio vulgaris</name>
    <dbReference type="NCBI Taxonomy" id="882"/>
    <lineage>
        <taxon>Bacteria</taxon>
        <taxon>Pseudomonadati</taxon>
        <taxon>Thermodesulfobacteriota</taxon>
        <taxon>Desulfovibrionia</taxon>
        <taxon>Desulfovibrionales</taxon>
        <taxon>Desulfovibrionaceae</taxon>
        <taxon>Nitratidesulfovibrio</taxon>
    </lineage>
</organism>
<dbReference type="eggNOG" id="COG2203">
    <property type="taxonomic scope" value="Bacteria"/>
</dbReference>
<dbReference type="AlphaFoldDB" id="Q727Q4"/>
<dbReference type="OrthoDB" id="5429438at2"/>
<sequence length="444" mass="48267">MALTSAPSGRMLGSIRYMSGASRLPTSSHSATPRPPFMGLTLADALNMAPAMLWHIDSAYGEITFCNEHRLTGQSDALRLMLKDPRHAASIAHPEDLDACTTALRSIRALHPVSLLFRARDDDGEWRWLVMLGHPVPETAGNYVGLLACCDGLATTLLGRGGEVPLAQSIELLDTPVLLVEFASRKVAAANTAARNLLGYATPDEFPPLDMLLGSAGTPYRNSIFEQLIFKASWRGTLPLQDAQGRALACSLHLRPLAREGHNYLWMSIAPVASAPAPFTRFDSGMAAAAEALQLAIDTRSALEAMLTHQPEAMQAEGLMLSRIYPEEDRVEVTGVGTPFAGMEDKASYPYVGSIAENLVQYGLGHLVVEETTRSIRPIDWVLFIPRNVHSYYAEPWFENGKLRYVLIYCSTAPAAFPPGGVPACRDMLARLADTLKRLEGNAP</sequence>
<dbReference type="InterPro" id="IPR000014">
    <property type="entry name" value="PAS"/>
</dbReference>
<evidence type="ECO:0000313" key="1">
    <source>
        <dbReference type="EMBL" id="AAS97273.1"/>
    </source>
</evidence>
<protein>
    <recommendedName>
        <fullName evidence="3">PAS domain-containing protein</fullName>
    </recommendedName>
</protein>
<proteinExistence type="predicted"/>
<dbReference type="HOGENOM" id="CLU_631256_0_0_7"/>
<dbReference type="CDD" id="cd00130">
    <property type="entry name" value="PAS"/>
    <property type="match status" value="1"/>
</dbReference>